<proteinExistence type="predicted"/>
<sequence length="370" mass="43169">MKQRLRILLIGEYSNVHNTLAQGLRALGHEVTVMSNGNTWRNYPRDIDISRRPGKWGRLCYVLRLCRLLPKMRGYDVVQLINPVFLDLKAERIFPVYRYLRKHNKKVFLGAFGNDYYWVNTGCTTMPLRYGDFNMGKQLRNTKDALLHRGEWLGTAKERLNKMIAADCDGIIAGLYEYWVCYQPVFPQKTVFIPFPIVPLKDTPDCSYHEPLKIFIGIDRMRSEYKGTDIMLRAAKAIKKRYADRVELRTAEDLPFEEYRKRMDGSDVILDQLYSYTPSMNPLEAMKKGIVCVGGGEPENYEILNESELRPIVNVLPNEESVYGALEQLVVHPERIPQLKKESVMYVRRHHDYIDVARKYEALYRGNDEK</sequence>
<name>A0AB33IUU5_9BACT</name>
<dbReference type="Gene3D" id="3.40.50.2000">
    <property type="entry name" value="Glycogen Phosphorylase B"/>
    <property type="match status" value="2"/>
</dbReference>
<dbReference type="AlphaFoldDB" id="A0AB33IUU5"/>
<dbReference type="EMBL" id="AP035785">
    <property type="protein sequence ID" value="BFO71825.1"/>
    <property type="molecule type" value="Genomic_DNA"/>
</dbReference>
<accession>A0AB33IUU5</accession>
<evidence type="ECO:0000313" key="1">
    <source>
        <dbReference type="EMBL" id="BFO71825.1"/>
    </source>
</evidence>
<organism evidence="1">
    <name type="scientific">Prevotella sp. GTC17253</name>
    <dbReference type="NCBI Taxonomy" id="3236793"/>
    <lineage>
        <taxon>Bacteria</taxon>
        <taxon>Pseudomonadati</taxon>
        <taxon>Bacteroidota</taxon>
        <taxon>Bacteroidia</taxon>
        <taxon>Bacteroidales</taxon>
        <taxon>Prevotellaceae</taxon>
        <taxon>Prevotella</taxon>
    </lineage>
</organism>
<dbReference type="SUPFAM" id="SSF53756">
    <property type="entry name" value="UDP-Glycosyltransferase/glycogen phosphorylase"/>
    <property type="match status" value="1"/>
</dbReference>
<gene>
    <name evidence="1" type="ORF">GTC17253_17910</name>
</gene>
<protein>
    <submittedName>
        <fullName evidence="1">Glycosyltransferase</fullName>
    </submittedName>
</protein>
<reference evidence="1" key="1">
    <citation type="submission" date="2024-07" db="EMBL/GenBank/DDBJ databases">
        <title>Complete genome sequence of Prevotella sp. YM-2024 GTC17253.</title>
        <authorList>
            <person name="Hayashi M."/>
            <person name="Muto Y."/>
            <person name="Tanaka K."/>
            <person name="Niwa H."/>
        </authorList>
    </citation>
    <scope>NUCLEOTIDE SEQUENCE</scope>
    <source>
        <strain evidence="1">GTC17253</strain>
    </source>
</reference>